<feature type="region of interest" description="Disordered" evidence="1">
    <location>
        <begin position="166"/>
        <end position="193"/>
    </location>
</feature>
<reference evidence="2" key="1">
    <citation type="submission" date="2022-10" db="EMBL/GenBank/DDBJ databases">
        <title>Puccinia triticina Genome sequencing and assembly.</title>
        <authorList>
            <person name="Li C."/>
        </authorList>
    </citation>
    <scope>NUCLEOTIDE SEQUENCE</scope>
    <source>
        <strain evidence="2">Pt15</strain>
    </source>
</reference>
<organism evidence="2 3">
    <name type="scientific">Puccinia triticina</name>
    <dbReference type="NCBI Taxonomy" id="208348"/>
    <lineage>
        <taxon>Eukaryota</taxon>
        <taxon>Fungi</taxon>
        <taxon>Dikarya</taxon>
        <taxon>Basidiomycota</taxon>
        <taxon>Pucciniomycotina</taxon>
        <taxon>Pucciniomycetes</taxon>
        <taxon>Pucciniales</taxon>
        <taxon>Pucciniaceae</taxon>
        <taxon>Puccinia</taxon>
    </lineage>
</organism>
<dbReference type="Proteomes" id="UP001164743">
    <property type="component" value="Chromosome 6A"/>
</dbReference>
<dbReference type="GeneID" id="77811041"/>
<dbReference type="EMBL" id="CP110426">
    <property type="protein sequence ID" value="WAQ85811.1"/>
    <property type="molecule type" value="Genomic_DNA"/>
</dbReference>
<feature type="compositionally biased region" description="Basic and acidic residues" evidence="1">
    <location>
        <begin position="39"/>
        <end position="56"/>
    </location>
</feature>
<proteinExistence type="predicted"/>
<evidence type="ECO:0000313" key="2">
    <source>
        <dbReference type="EMBL" id="WAQ85811.1"/>
    </source>
</evidence>
<gene>
    <name evidence="2" type="ORF">PtA15_6A440</name>
</gene>
<accession>A0ABY7CNW0</accession>
<protein>
    <submittedName>
        <fullName evidence="2">Uncharacterized protein</fullName>
    </submittedName>
</protein>
<feature type="region of interest" description="Disordered" evidence="1">
    <location>
        <begin position="95"/>
        <end position="130"/>
    </location>
</feature>
<feature type="region of interest" description="Disordered" evidence="1">
    <location>
        <begin position="37"/>
        <end position="61"/>
    </location>
</feature>
<feature type="compositionally biased region" description="Polar residues" evidence="1">
    <location>
        <begin position="439"/>
        <end position="450"/>
    </location>
</feature>
<evidence type="ECO:0000256" key="1">
    <source>
        <dbReference type="SAM" id="MobiDB-lite"/>
    </source>
</evidence>
<feature type="compositionally biased region" description="Polar residues" evidence="1">
    <location>
        <begin position="250"/>
        <end position="269"/>
    </location>
</feature>
<keyword evidence="3" id="KW-1185">Reference proteome</keyword>
<feature type="compositionally biased region" description="Basic residues" evidence="1">
    <location>
        <begin position="386"/>
        <end position="412"/>
    </location>
</feature>
<feature type="compositionally biased region" description="Basic and acidic residues" evidence="1">
    <location>
        <begin position="99"/>
        <end position="112"/>
    </location>
</feature>
<feature type="region of interest" description="Disordered" evidence="1">
    <location>
        <begin position="330"/>
        <end position="450"/>
    </location>
</feature>
<evidence type="ECO:0000313" key="3">
    <source>
        <dbReference type="Proteomes" id="UP001164743"/>
    </source>
</evidence>
<name>A0ABY7CNW0_9BASI</name>
<sequence length="450" mass="48936">MADTLALLSRVHSQLVRTSNDQIRDLTEVLICFSKLQRSQKDHPHPASRGSGDDNTTRGSLPAEIYRSGSRASHRFSHSHSPSKLRHTIDLSPLSAISSHDDSPLSRAKPAEPLRPNTRSATACGPHHQRASTISFTHHRELSFDGLPVQHVRAKNRMSATSIRRIGPALYGPGPSNPHHASSSSRRPGEEGVEVDEFGLVRRPSMLALRPDPHPRPESAWSRPDTATTSVRRGSAHSAAGFPKTPPRLPTSSLSQTTALSNVSPTNPARGSVDGPRRLLAAAGGLDTGARPPSSMGRILGRANGVLARVDRYPSSVALSRIGLRSRHDLPHLPSEAEDDFEDDDLRSGADRRRCRPGRAPDASPTPDAYRRPSDSSTLGAVPARFPRRSSPRRSSPRRSSPRRTSPRRTSPRRTSPVDGHRTRPRKASFQALFGGLRRSSSSIAALNKK</sequence>
<feature type="compositionally biased region" description="Acidic residues" evidence="1">
    <location>
        <begin position="336"/>
        <end position="345"/>
    </location>
</feature>
<feature type="region of interest" description="Disordered" evidence="1">
    <location>
        <begin position="207"/>
        <end position="276"/>
    </location>
</feature>
<dbReference type="RefSeq" id="XP_053021366.1">
    <property type="nucleotide sequence ID" value="XM_053170146.1"/>
</dbReference>